<dbReference type="EMBL" id="JELW01000005">
    <property type="protein sequence ID" value="EXV02467.1"/>
    <property type="molecule type" value="Genomic_DNA"/>
</dbReference>
<dbReference type="OrthoDB" id="413649at2759"/>
<dbReference type="GO" id="GO:0046677">
    <property type="term" value="P:response to antibiotic"/>
    <property type="evidence" value="ECO:0007669"/>
    <property type="project" value="InterPro"/>
</dbReference>
<sequence>MTSIGKEATKDPNSPCGLLAANATSFDSASGSATYNKAFDDFGKCKVLLLGDASHGTSEFYTARAELSKYMIEHHGFNIIAIEGDWPDAEVVDRYVRRRIPPDEGVSLTAVGKTKDAREAPFMRFPTWMWRNSEVQEFVEWLRKYNTSQGKSVHESVGFYGLDLYSLRSSMQAVIDYLDKVDADMAKLARHRYEQLMVWADDPHDYGLAALATGFQGHEKEVISMLKDLLKKRVQYSSVHWDGDEFHSAEQNARVAADAERYYKTMYYGLNESWNLRDTHMANTLGRILKHRGVKSKAIVWAHNSHVGDARATSMGASRREINIGQLCKETYGQSCLSIGCGTYTGSVAAASTWGGDMRVVKVQPALPGSYEELMHATGIDSFALDLRRGKCDGALRRELMKPRLERFIGVIYKPRTERQSHYSSAILPEQFDGFLWFDSSSPVRGIETQQPEEPLEYDETWPFGL</sequence>
<dbReference type="AlphaFoldDB" id="A0A0A1UWT8"/>
<accession>A0A0A1UWT8</accession>
<reference evidence="1 2" key="1">
    <citation type="submission" date="2014-02" db="EMBL/GenBank/DDBJ databases">
        <title>The genome sequence of the entomopathogenic fungus Metarhizium robertsii ARSEF 2575.</title>
        <authorList>
            <person name="Giuliano Garisto Donzelli B."/>
            <person name="Roe B.A."/>
            <person name="Macmil S.L."/>
            <person name="Krasnoff S.B."/>
            <person name="Gibson D.M."/>
        </authorList>
    </citation>
    <scope>NUCLEOTIDE SEQUENCE [LARGE SCALE GENOMIC DNA]</scope>
    <source>
        <strain evidence="1 2">ARSEF 2575</strain>
    </source>
</reference>
<dbReference type="PANTHER" id="PTHR31299">
    <property type="entry name" value="ESTERASE, PUTATIVE (AFU_ORTHOLOGUE AFUA_1G05850)-RELATED"/>
    <property type="match status" value="1"/>
</dbReference>
<dbReference type="InterPro" id="IPR007815">
    <property type="entry name" value="Emycin_Estase"/>
</dbReference>
<dbReference type="InterPro" id="IPR052036">
    <property type="entry name" value="Hydrolase/PRTase-associated"/>
</dbReference>
<comment type="caution">
    <text evidence="1">The sequence shown here is derived from an EMBL/GenBank/DDBJ whole genome shotgun (WGS) entry which is preliminary data.</text>
</comment>
<dbReference type="HOGENOM" id="CLU_026490_1_0_1"/>
<dbReference type="Gene3D" id="3.30.1870.10">
    <property type="entry name" value="EreA-like, domain 2"/>
    <property type="match status" value="1"/>
</dbReference>
<dbReference type="eggNOG" id="ENOG502QW1H">
    <property type="taxonomic scope" value="Eukaryota"/>
</dbReference>
<name>A0A0A1UWT8_9HYPO</name>
<proteinExistence type="predicted"/>
<dbReference type="Pfam" id="PF05139">
    <property type="entry name" value="Erythro_esteras"/>
    <property type="match status" value="1"/>
</dbReference>
<dbReference type="PIRSF" id="PIRSF036794">
    <property type="entry name" value="UCP_erythr_ester"/>
    <property type="match status" value="1"/>
</dbReference>
<evidence type="ECO:0000313" key="2">
    <source>
        <dbReference type="Proteomes" id="UP000030151"/>
    </source>
</evidence>
<dbReference type="SUPFAM" id="SSF159501">
    <property type="entry name" value="EreA/ChaN-like"/>
    <property type="match status" value="1"/>
</dbReference>
<gene>
    <name evidence="1" type="ORF">X797_004599</name>
</gene>
<protein>
    <submittedName>
        <fullName evidence="1">Erythromycin esterase</fullName>
    </submittedName>
</protein>
<dbReference type="Gene3D" id="3.40.1660.10">
    <property type="entry name" value="EreA-like (biosynthetic domain)"/>
    <property type="match status" value="1"/>
</dbReference>
<dbReference type="PANTHER" id="PTHR31299:SF0">
    <property type="entry name" value="ESTERASE, PUTATIVE (AFU_ORTHOLOGUE AFUA_1G05850)-RELATED"/>
    <property type="match status" value="1"/>
</dbReference>
<organism evidence="1 2">
    <name type="scientific">Metarhizium robertsii</name>
    <dbReference type="NCBI Taxonomy" id="568076"/>
    <lineage>
        <taxon>Eukaryota</taxon>
        <taxon>Fungi</taxon>
        <taxon>Dikarya</taxon>
        <taxon>Ascomycota</taxon>
        <taxon>Pezizomycotina</taxon>
        <taxon>Sordariomycetes</taxon>
        <taxon>Hypocreomycetidae</taxon>
        <taxon>Hypocreales</taxon>
        <taxon>Clavicipitaceae</taxon>
        <taxon>Metarhizium</taxon>
    </lineage>
</organism>
<dbReference type="CDD" id="cd14728">
    <property type="entry name" value="Ere-like"/>
    <property type="match status" value="1"/>
</dbReference>
<evidence type="ECO:0000313" key="1">
    <source>
        <dbReference type="EMBL" id="EXV02467.1"/>
    </source>
</evidence>
<dbReference type="Proteomes" id="UP000030151">
    <property type="component" value="Unassembled WGS sequence"/>
</dbReference>
<dbReference type="InterPro" id="IPR014622">
    <property type="entry name" value="UCP036794_erythomycin"/>
</dbReference>